<dbReference type="EMBL" id="CP048209">
    <property type="protein sequence ID" value="QHT60473.1"/>
    <property type="molecule type" value="Genomic_DNA"/>
</dbReference>
<keyword evidence="1" id="KW-0812">Transmembrane</keyword>
<keyword evidence="3" id="KW-1185">Reference proteome</keyword>
<gene>
    <name evidence="2" type="ORF">GXP70_11370</name>
</gene>
<dbReference type="Proteomes" id="UP000476064">
    <property type="component" value="Chromosome"/>
</dbReference>
<evidence type="ECO:0000313" key="3">
    <source>
        <dbReference type="Proteomes" id="UP000476064"/>
    </source>
</evidence>
<proteinExistence type="predicted"/>
<protein>
    <submittedName>
        <fullName evidence="2">YqzK family protein</fullName>
    </submittedName>
</protein>
<dbReference type="AlphaFoldDB" id="A0A6C0FY97"/>
<dbReference type="Pfam" id="PF14004">
    <property type="entry name" value="DUF4227"/>
    <property type="match status" value="1"/>
</dbReference>
<reference evidence="2 3" key="1">
    <citation type="submission" date="2020-01" db="EMBL/GenBank/DDBJ databases">
        <title>Paenibacillus sp. nov., isolated from tomato rhizosphere.</title>
        <authorList>
            <person name="Weon H.-Y."/>
            <person name="Lee S.A."/>
        </authorList>
    </citation>
    <scope>NUCLEOTIDE SEQUENCE [LARGE SCALE GENOMIC DNA]</scope>
    <source>
        <strain evidence="2 3">12200R-189</strain>
    </source>
</reference>
<evidence type="ECO:0000313" key="2">
    <source>
        <dbReference type="EMBL" id="QHT60473.1"/>
    </source>
</evidence>
<accession>A0A6C0FY97</accession>
<organism evidence="2 3">
    <name type="scientific">Paenibacillus lycopersici</name>
    <dbReference type="NCBI Taxonomy" id="2704462"/>
    <lineage>
        <taxon>Bacteria</taxon>
        <taxon>Bacillati</taxon>
        <taxon>Bacillota</taxon>
        <taxon>Bacilli</taxon>
        <taxon>Bacillales</taxon>
        <taxon>Paenibacillaceae</taxon>
        <taxon>Paenibacillus</taxon>
    </lineage>
</organism>
<evidence type="ECO:0000256" key="1">
    <source>
        <dbReference type="SAM" id="Phobius"/>
    </source>
</evidence>
<feature type="transmembrane region" description="Helical" evidence="1">
    <location>
        <begin position="12"/>
        <end position="37"/>
    </location>
</feature>
<sequence length="78" mass="9103">MVVSVRRWLRRVLFVLLLGFFTVTMYGGCRLLAVWIAPDDPYRVPQGHALKVFHASDQQEGENGSIAERLRLFYWYGE</sequence>
<dbReference type="InterPro" id="IPR025321">
    <property type="entry name" value="DUF4227"/>
</dbReference>
<dbReference type="KEGG" id="plyc:GXP70_11370"/>
<dbReference type="RefSeq" id="WP_162356733.1">
    <property type="nucleotide sequence ID" value="NZ_CP048209.1"/>
</dbReference>
<keyword evidence="1" id="KW-0472">Membrane</keyword>
<keyword evidence="1" id="KW-1133">Transmembrane helix</keyword>
<name>A0A6C0FY97_9BACL</name>